<dbReference type="PANTHER" id="PTHR28307:SF2">
    <property type="entry name" value="PROTEIN PAL1"/>
    <property type="match status" value="1"/>
</dbReference>
<dbReference type="PANTHER" id="PTHR28307">
    <property type="entry name" value="PROTEIN PAL1"/>
    <property type="match status" value="1"/>
</dbReference>
<evidence type="ECO:0000256" key="1">
    <source>
        <dbReference type="SAM" id="MobiDB-lite"/>
    </source>
</evidence>
<feature type="compositionally biased region" description="Polar residues" evidence="1">
    <location>
        <begin position="184"/>
        <end position="196"/>
    </location>
</feature>
<comment type="caution">
    <text evidence="2">The sequence shown here is derived from an EMBL/GenBank/DDBJ whole genome shotgun (WGS) entry which is preliminary data.</text>
</comment>
<reference evidence="2 3" key="2">
    <citation type="submission" date="2015-05" db="EMBL/GenBank/DDBJ databases">
        <authorList>
            <person name="Morales-Cruz A."/>
            <person name="Amrine K.C."/>
            <person name="Cantu D."/>
        </authorList>
    </citation>
    <scope>NUCLEOTIDE SEQUENCE [LARGE SCALE GENOMIC DNA]</scope>
    <source>
        <strain evidence="2">DA912</strain>
    </source>
</reference>
<evidence type="ECO:0000313" key="2">
    <source>
        <dbReference type="EMBL" id="KKY32263.1"/>
    </source>
</evidence>
<organism evidence="2 3">
    <name type="scientific">Diaporthe ampelina</name>
    <dbReference type="NCBI Taxonomy" id="1214573"/>
    <lineage>
        <taxon>Eukaryota</taxon>
        <taxon>Fungi</taxon>
        <taxon>Dikarya</taxon>
        <taxon>Ascomycota</taxon>
        <taxon>Pezizomycotina</taxon>
        <taxon>Sordariomycetes</taxon>
        <taxon>Sordariomycetidae</taxon>
        <taxon>Diaporthales</taxon>
        <taxon>Diaporthaceae</taxon>
        <taxon>Diaporthe</taxon>
    </lineage>
</organism>
<dbReference type="STRING" id="1214573.A0A0G2HAL8"/>
<sequence length="280" mass="29483">MDLIDKLDATSIYGTGLFHHSGPYDAVIASRNKAAGRAPMAAFAKDSANMSIGGSGPLLARADHSTFMGNGTEEAFTDYATSISGAPPTKKDMALFDPHRRASVIHGDETVGLGTSTFLEGTPAARAAVQKAEQESALQNQDGGLQRKKSLAQRIRGMNRPPRGELGPSGRLTNPDSVYRDHSTSASMSSARNETNPFFAEYEPGKDGEEQITVRKMSQAGPGSPASPPMPGGLERRSTTDALGGPEQQPKKSGGLLTRMKSLKGGPRSRPSDRDTGNAA</sequence>
<evidence type="ECO:0000313" key="3">
    <source>
        <dbReference type="Proteomes" id="UP000034680"/>
    </source>
</evidence>
<dbReference type="InterPro" id="IPR013226">
    <property type="entry name" value="Pal1"/>
</dbReference>
<dbReference type="Proteomes" id="UP000034680">
    <property type="component" value="Unassembled WGS sequence"/>
</dbReference>
<feature type="region of interest" description="Disordered" evidence="1">
    <location>
        <begin position="131"/>
        <end position="280"/>
    </location>
</feature>
<proteinExistence type="predicted"/>
<feature type="compositionally biased region" description="Basic and acidic residues" evidence="1">
    <location>
        <begin position="270"/>
        <end position="280"/>
    </location>
</feature>
<dbReference type="GO" id="GO:0005737">
    <property type="term" value="C:cytoplasm"/>
    <property type="evidence" value="ECO:0007669"/>
    <property type="project" value="TreeGrafter"/>
</dbReference>
<dbReference type="Pfam" id="PF08316">
    <property type="entry name" value="Pal1"/>
    <property type="match status" value="1"/>
</dbReference>
<feature type="compositionally biased region" description="Basic and acidic residues" evidence="1">
    <location>
        <begin position="203"/>
        <end position="213"/>
    </location>
</feature>
<gene>
    <name evidence="2" type="ORF">UCDDA912_g07804</name>
</gene>
<name>A0A0G2HAL8_9PEZI</name>
<keyword evidence="3" id="KW-1185">Reference proteome</keyword>
<dbReference type="OrthoDB" id="5352132at2759"/>
<accession>A0A0G2HAL8</accession>
<reference evidence="2 3" key="1">
    <citation type="submission" date="2015-05" db="EMBL/GenBank/DDBJ databases">
        <title>Distinctive expansion of gene families associated with plant cell wall degradation and secondary metabolism in the genomes of grapevine trunk pathogens.</title>
        <authorList>
            <person name="Lawrence D.P."/>
            <person name="Travadon R."/>
            <person name="Rolshausen P.E."/>
            <person name="Baumgartner K."/>
        </authorList>
    </citation>
    <scope>NUCLEOTIDE SEQUENCE [LARGE SCALE GENOMIC DNA]</scope>
    <source>
        <strain evidence="2">DA912</strain>
    </source>
</reference>
<protein>
    <submittedName>
        <fullName evidence="2">Putative pal1 cell morphology protein</fullName>
    </submittedName>
</protein>
<dbReference type="AlphaFoldDB" id="A0A0G2HAL8"/>
<dbReference type="EMBL" id="LCUC01000332">
    <property type="protein sequence ID" value="KKY32263.1"/>
    <property type="molecule type" value="Genomic_DNA"/>
</dbReference>